<evidence type="ECO:0000256" key="4">
    <source>
        <dbReference type="ARBA" id="ARBA00022723"/>
    </source>
</evidence>
<accession>A0A9D1DBI7</accession>
<evidence type="ECO:0000256" key="5">
    <source>
        <dbReference type="ARBA" id="ARBA00022801"/>
    </source>
</evidence>
<dbReference type="NCBIfam" id="TIGR00500">
    <property type="entry name" value="met_pdase_I"/>
    <property type="match status" value="1"/>
</dbReference>
<evidence type="ECO:0000256" key="1">
    <source>
        <dbReference type="ARBA" id="ARBA00002521"/>
    </source>
</evidence>
<dbReference type="GO" id="GO:0046872">
    <property type="term" value="F:metal ion binding"/>
    <property type="evidence" value="ECO:0007669"/>
    <property type="project" value="UniProtKB-UniRule"/>
</dbReference>
<dbReference type="GO" id="GO:0004239">
    <property type="term" value="F:initiator methionyl aminopeptidase activity"/>
    <property type="evidence" value="ECO:0007669"/>
    <property type="project" value="UniProtKB-UniRule"/>
</dbReference>
<dbReference type="Pfam" id="PF00557">
    <property type="entry name" value="Peptidase_M24"/>
    <property type="match status" value="1"/>
</dbReference>
<organism evidence="9 10">
    <name type="scientific">Candidatus Coproplasma stercoripullorum</name>
    <dbReference type="NCBI Taxonomy" id="2840751"/>
    <lineage>
        <taxon>Bacteria</taxon>
        <taxon>Bacillati</taxon>
        <taxon>Bacillota</taxon>
        <taxon>Clostridia</taxon>
        <taxon>Eubacteriales</taxon>
        <taxon>Candidatus Coproplasma</taxon>
    </lineage>
</organism>
<feature type="binding site" evidence="6">
    <location>
        <position position="106"/>
    </location>
    <ligand>
        <name>a divalent metal cation</name>
        <dbReference type="ChEBI" id="CHEBI:60240"/>
        <label>2</label>
        <note>catalytic</note>
    </ligand>
</feature>
<feature type="domain" description="Peptidase M24" evidence="8">
    <location>
        <begin position="12"/>
        <end position="241"/>
    </location>
</feature>
<evidence type="ECO:0000313" key="9">
    <source>
        <dbReference type="EMBL" id="HIR39828.1"/>
    </source>
</evidence>
<dbReference type="GO" id="GO:0070006">
    <property type="term" value="F:metalloaminopeptidase activity"/>
    <property type="evidence" value="ECO:0007669"/>
    <property type="project" value="UniProtKB-UniRule"/>
</dbReference>
<dbReference type="HAMAP" id="MF_01974">
    <property type="entry name" value="MetAP_1"/>
    <property type="match status" value="1"/>
</dbReference>
<dbReference type="EMBL" id="DVHB01000094">
    <property type="protein sequence ID" value="HIR39828.1"/>
    <property type="molecule type" value="Genomic_DNA"/>
</dbReference>
<dbReference type="SUPFAM" id="SSF55920">
    <property type="entry name" value="Creatinase/aminopeptidase"/>
    <property type="match status" value="1"/>
</dbReference>
<comment type="subunit">
    <text evidence="6">Monomer.</text>
</comment>
<keyword evidence="4 6" id="KW-0479">Metal-binding</keyword>
<dbReference type="InterPro" id="IPR001714">
    <property type="entry name" value="Pept_M24_MAP"/>
</dbReference>
<comment type="function">
    <text evidence="1 6">Removes the N-terminal methionine from nascent proteins. The N-terminal methionine is often cleaved when the second residue in the primary sequence is small and uncharged (Met-Ala-, Cys, Gly, Pro, Ser, Thr, or Val). Requires deformylation of the N(alpha)-formylated initiator methionine before it can be hydrolyzed.</text>
</comment>
<gene>
    <name evidence="6 9" type="primary">map</name>
    <name evidence="9" type="ORF">IAB90_05535</name>
</gene>
<dbReference type="PRINTS" id="PR00599">
    <property type="entry name" value="MAPEPTIDASE"/>
</dbReference>
<feature type="binding site" evidence="6">
    <location>
        <position position="95"/>
    </location>
    <ligand>
        <name>a divalent metal cation</name>
        <dbReference type="ChEBI" id="CHEBI:60240"/>
        <label>1</label>
    </ligand>
</feature>
<proteinExistence type="inferred from homology"/>
<dbReference type="PANTHER" id="PTHR43330">
    <property type="entry name" value="METHIONINE AMINOPEPTIDASE"/>
    <property type="match status" value="1"/>
</dbReference>
<evidence type="ECO:0000256" key="3">
    <source>
        <dbReference type="ARBA" id="ARBA00022670"/>
    </source>
</evidence>
<evidence type="ECO:0000256" key="7">
    <source>
        <dbReference type="RuleBase" id="RU003653"/>
    </source>
</evidence>
<dbReference type="Gene3D" id="3.90.230.10">
    <property type="entry name" value="Creatinase/methionine aminopeptidase superfamily"/>
    <property type="match status" value="1"/>
</dbReference>
<keyword evidence="3 6" id="KW-0645">Protease</keyword>
<reference evidence="9" key="2">
    <citation type="journal article" date="2021" name="PeerJ">
        <title>Extensive microbial diversity within the chicken gut microbiome revealed by metagenomics and culture.</title>
        <authorList>
            <person name="Gilroy R."/>
            <person name="Ravi A."/>
            <person name="Getino M."/>
            <person name="Pursley I."/>
            <person name="Horton D.L."/>
            <person name="Alikhan N.F."/>
            <person name="Baker D."/>
            <person name="Gharbi K."/>
            <person name="Hall N."/>
            <person name="Watson M."/>
            <person name="Adriaenssens E.M."/>
            <person name="Foster-Nyarko E."/>
            <person name="Jarju S."/>
            <person name="Secka A."/>
            <person name="Antonio M."/>
            <person name="Oren A."/>
            <person name="Chaudhuri R.R."/>
            <person name="La Ragione R."/>
            <person name="Hildebrand F."/>
            <person name="Pallen M.J."/>
        </authorList>
    </citation>
    <scope>NUCLEOTIDE SEQUENCE</scope>
    <source>
        <strain evidence="9">ChiW25-3613</strain>
    </source>
</reference>
<feature type="binding site" evidence="6">
    <location>
        <position position="202"/>
    </location>
    <ligand>
        <name>a divalent metal cation</name>
        <dbReference type="ChEBI" id="CHEBI:60240"/>
        <label>2</label>
        <note>catalytic</note>
    </ligand>
</feature>
<evidence type="ECO:0000313" key="10">
    <source>
        <dbReference type="Proteomes" id="UP000824179"/>
    </source>
</evidence>
<feature type="binding site" evidence="6">
    <location>
        <position position="106"/>
    </location>
    <ligand>
        <name>a divalent metal cation</name>
        <dbReference type="ChEBI" id="CHEBI:60240"/>
        <label>1</label>
    </ligand>
</feature>
<reference evidence="9" key="1">
    <citation type="submission" date="2020-10" db="EMBL/GenBank/DDBJ databases">
        <authorList>
            <person name="Gilroy R."/>
        </authorList>
    </citation>
    <scope>NUCLEOTIDE SEQUENCE</scope>
    <source>
        <strain evidence="9">ChiW25-3613</strain>
    </source>
</reference>
<protein>
    <recommendedName>
        <fullName evidence="6 7">Methionine aminopeptidase</fullName>
        <shortName evidence="6">MAP</shortName>
        <shortName evidence="6">MetAP</shortName>
        <ecNumber evidence="6 7">3.4.11.18</ecNumber>
    </recommendedName>
    <alternativeName>
        <fullName evidence="6">Peptidase M</fullName>
    </alternativeName>
</protein>
<comment type="similarity">
    <text evidence="6">Belongs to the peptidase M24A family. Methionine aminopeptidase type 1 subfamily.</text>
</comment>
<dbReference type="GO" id="GO:0006508">
    <property type="term" value="P:proteolysis"/>
    <property type="evidence" value="ECO:0007669"/>
    <property type="project" value="UniProtKB-KW"/>
</dbReference>
<dbReference type="EC" id="3.4.11.18" evidence="6 7"/>
<keyword evidence="2 6" id="KW-0031">Aminopeptidase</keyword>
<dbReference type="InterPro" id="IPR000994">
    <property type="entry name" value="Pept_M24"/>
</dbReference>
<sequence length="249" mass="27208">MINIKTPEEIALMRESCRIVKETLDFVGKNIKAGMTTKEVDDLVYRYITSCGAYPSSLGYEGFPASACVSVNDVVVHGIPSDDIILVDGDIVSVDITAEKNGFNGDAARTFLIGNVSEEKRRLVKVTEECFFKAIEGLRAGTPLYDIGYAVQTYAEANGYGVVRALTGHGIGRDMHEEPAVPNFGRRGTGVRLKAGMTICIEPMINMGTWKVWQDPADGWTIRTMDGKSSAHYENTVLITEDGTEILTL</sequence>
<name>A0A9D1DBI7_9FIRM</name>
<comment type="cofactor">
    <cofactor evidence="6">
        <name>Co(2+)</name>
        <dbReference type="ChEBI" id="CHEBI:48828"/>
    </cofactor>
    <cofactor evidence="6">
        <name>Zn(2+)</name>
        <dbReference type="ChEBI" id="CHEBI:29105"/>
    </cofactor>
    <cofactor evidence="6">
        <name>Mn(2+)</name>
        <dbReference type="ChEBI" id="CHEBI:29035"/>
    </cofactor>
    <cofactor evidence="6">
        <name>Fe(2+)</name>
        <dbReference type="ChEBI" id="CHEBI:29033"/>
    </cofactor>
    <text evidence="6">Binds 2 divalent metal cations per subunit. Has a high-affinity and a low affinity metal-binding site. The true nature of the physiological cofactor is under debate. The enzyme is active with cobalt, zinc, manganese or divalent iron ions. Most likely, methionine aminopeptidases function as mononuclear Fe(2+)-metalloproteases under physiological conditions, and the catalytically relevant metal-binding site has been assigned to the histidine-containing high-affinity site.</text>
</comment>
<comment type="caution">
    <text evidence="9">The sequence shown here is derived from an EMBL/GenBank/DDBJ whole genome shotgun (WGS) entry which is preliminary data.</text>
</comment>
<feature type="binding site" evidence="6">
    <location>
        <position position="77"/>
    </location>
    <ligand>
        <name>substrate</name>
    </ligand>
</feature>
<dbReference type="InterPro" id="IPR002467">
    <property type="entry name" value="Pept_M24A_MAP1"/>
</dbReference>
<feature type="binding site" evidence="6">
    <location>
        <position position="234"/>
    </location>
    <ligand>
        <name>a divalent metal cation</name>
        <dbReference type="ChEBI" id="CHEBI:60240"/>
        <label>2</label>
        <note>catalytic</note>
    </ligand>
</feature>
<dbReference type="PANTHER" id="PTHR43330:SF8">
    <property type="entry name" value="METHIONINE AMINOPEPTIDASE 1D, MITOCHONDRIAL"/>
    <property type="match status" value="1"/>
</dbReference>
<feature type="binding site" evidence="6">
    <location>
        <position position="234"/>
    </location>
    <ligand>
        <name>a divalent metal cation</name>
        <dbReference type="ChEBI" id="CHEBI:60240"/>
        <label>1</label>
    </ligand>
</feature>
<evidence type="ECO:0000259" key="8">
    <source>
        <dbReference type="Pfam" id="PF00557"/>
    </source>
</evidence>
<keyword evidence="5 6" id="KW-0378">Hydrolase</keyword>
<dbReference type="AlphaFoldDB" id="A0A9D1DBI7"/>
<feature type="binding site" evidence="6">
    <location>
        <position position="176"/>
    </location>
    <ligand>
        <name>substrate</name>
    </ligand>
</feature>
<comment type="catalytic activity">
    <reaction evidence="6 7">
        <text>Release of N-terminal amino acids, preferentially methionine, from peptides and arylamides.</text>
        <dbReference type="EC" id="3.4.11.18"/>
    </reaction>
</comment>
<evidence type="ECO:0000256" key="2">
    <source>
        <dbReference type="ARBA" id="ARBA00022438"/>
    </source>
</evidence>
<dbReference type="CDD" id="cd01086">
    <property type="entry name" value="MetAP1"/>
    <property type="match status" value="1"/>
</dbReference>
<feature type="binding site" evidence="6">
    <location>
        <position position="169"/>
    </location>
    <ligand>
        <name>a divalent metal cation</name>
        <dbReference type="ChEBI" id="CHEBI:60240"/>
        <label>2</label>
        <note>catalytic</note>
    </ligand>
</feature>
<evidence type="ECO:0000256" key="6">
    <source>
        <dbReference type="HAMAP-Rule" id="MF_01974"/>
    </source>
</evidence>
<dbReference type="Proteomes" id="UP000824179">
    <property type="component" value="Unassembled WGS sequence"/>
</dbReference>
<dbReference type="InterPro" id="IPR036005">
    <property type="entry name" value="Creatinase/aminopeptidase-like"/>
</dbReference>